<dbReference type="InParanoid" id="A0A543B184"/>
<dbReference type="OrthoDB" id="5181746at2"/>
<evidence type="ECO:0000256" key="4">
    <source>
        <dbReference type="ARBA" id="ARBA00023157"/>
    </source>
</evidence>
<dbReference type="InterPro" id="IPR005746">
    <property type="entry name" value="Thioredoxin"/>
</dbReference>
<feature type="domain" description="Thioredoxin" evidence="8">
    <location>
        <begin position="23"/>
        <end position="155"/>
    </location>
</feature>
<dbReference type="Gene3D" id="3.40.30.10">
    <property type="entry name" value="Glutaredoxin"/>
    <property type="match status" value="1"/>
</dbReference>
<evidence type="ECO:0000256" key="3">
    <source>
        <dbReference type="ARBA" id="ARBA00022982"/>
    </source>
</evidence>
<dbReference type="SUPFAM" id="SSF48452">
    <property type="entry name" value="TPR-like"/>
    <property type="match status" value="1"/>
</dbReference>
<organism evidence="9 10">
    <name type="scientific">Stackebrandtia endophytica</name>
    <dbReference type="NCBI Taxonomy" id="1496996"/>
    <lineage>
        <taxon>Bacteria</taxon>
        <taxon>Bacillati</taxon>
        <taxon>Actinomycetota</taxon>
        <taxon>Actinomycetes</taxon>
        <taxon>Glycomycetales</taxon>
        <taxon>Glycomycetaceae</taxon>
        <taxon>Stackebrandtia</taxon>
    </lineage>
</organism>
<dbReference type="FunCoup" id="A0A543B184">
    <property type="interactions" value="5"/>
</dbReference>
<keyword evidence="5" id="KW-0676">Redox-active center</keyword>
<dbReference type="SUPFAM" id="SSF52833">
    <property type="entry name" value="Thioredoxin-like"/>
    <property type="match status" value="1"/>
</dbReference>
<dbReference type="Pfam" id="PF14561">
    <property type="entry name" value="TPR_20"/>
    <property type="match status" value="1"/>
</dbReference>
<gene>
    <name evidence="9" type="ORF">FB566_4185</name>
</gene>
<evidence type="ECO:0000256" key="1">
    <source>
        <dbReference type="ARBA" id="ARBA00008987"/>
    </source>
</evidence>
<dbReference type="GO" id="GO:0005829">
    <property type="term" value="C:cytosol"/>
    <property type="evidence" value="ECO:0007669"/>
    <property type="project" value="TreeGrafter"/>
</dbReference>
<dbReference type="Gene3D" id="1.25.40.10">
    <property type="entry name" value="Tetratricopeptide repeat domain"/>
    <property type="match status" value="1"/>
</dbReference>
<evidence type="ECO:0000256" key="7">
    <source>
        <dbReference type="SAM" id="MobiDB-lite"/>
    </source>
</evidence>
<dbReference type="GO" id="GO:0045454">
    <property type="term" value="P:cell redox homeostasis"/>
    <property type="evidence" value="ECO:0007669"/>
    <property type="project" value="TreeGrafter"/>
</dbReference>
<proteinExistence type="inferred from homology"/>
<dbReference type="GO" id="GO:0006950">
    <property type="term" value="P:response to stress"/>
    <property type="evidence" value="ECO:0007669"/>
    <property type="project" value="UniProtKB-ARBA"/>
</dbReference>
<keyword evidence="4" id="KW-1015">Disulfide bond</keyword>
<dbReference type="PROSITE" id="PS51352">
    <property type="entry name" value="THIOREDOXIN_2"/>
    <property type="match status" value="1"/>
</dbReference>
<dbReference type="GO" id="GO:0015035">
    <property type="term" value="F:protein-disulfide reductase activity"/>
    <property type="evidence" value="ECO:0007669"/>
    <property type="project" value="UniProtKB-UniRule"/>
</dbReference>
<dbReference type="InterPro" id="IPR017937">
    <property type="entry name" value="Thioredoxin_CS"/>
</dbReference>
<dbReference type="NCBIfam" id="TIGR01068">
    <property type="entry name" value="thioredoxin"/>
    <property type="match status" value="1"/>
</dbReference>
<dbReference type="EMBL" id="VFOW01000001">
    <property type="protein sequence ID" value="TQL78595.1"/>
    <property type="molecule type" value="Genomic_DNA"/>
</dbReference>
<feature type="compositionally biased region" description="Low complexity" evidence="7">
    <location>
        <begin position="25"/>
        <end position="45"/>
    </location>
</feature>
<dbReference type="Pfam" id="PF00085">
    <property type="entry name" value="Thioredoxin"/>
    <property type="match status" value="1"/>
</dbReference>
<evidence type="ECO:0000256" key="6">
    <source>
        <dbReference type="NCBIfam" id="TIGR01068"/>
    </source>
</evidence>
<dbReference type="AlphaFoldDB" id="A0A543B184"/>
<evidence type="ECO:0000259" key="8">
    <source>
        <dbReference type="PROSITE" id="PS51352"/>
    </source>
</evidence>
<evidence type="ECO:0000256" key="5">
    <source>
        <dbReference type="ARBA" id="ARBA00023284"/>
    </source>
</evidence>
<dbReference type="CDD" id="cd02956">
    <property type="entry name" value="ybbN"/>
    <property type="match status" value="1"/>
</dbReference>
<keyword evidence="3" id="KW-0249">Electron transport</keyword>
<protein>
    <recommendedName>
        <fullName evidence="6">Thioredoxin</fullName>
    </recommendedName>
</protein>
<name>A0A543B184_9ACTN</name>
<dbReference type="FunFam" id="3.40.30.10:FF:000001">
    <property type="entry name" value="Thioredoxin"/>
    <property type="match status" value="1"/>
</dbReference>
<feature type="region of interest" description="Disordered" evidence="7">
    <location>
        <begin position="25"/>
        <end position="46"/>
    </location>
</feature>
<dbReference type="InterPro" id="IPR036249">
    <property type="entry name" value="Thioredoxin-like_sf"/>
</dbReference>
<dbReference type="Proteomes" id="UP000317043">
    <property type="component" value="Unassembled WGS sequence"/>
</dbReference>
<dbReference type="PROSITE" id="PS00194">
    <property type="entry name" value="THIOREDOXIN_1"/>
    <property type="match status" value="1"/>
</dbReference>
<dbReference type="InterPro" id="IPR013766">
    <property type="entry name" value="Thioredoxin_domain"/>
</dbReference>
<dbReference type="PANTHER" id="PTHR45663">
    <property type="entry name" value="GEO12009P1"/>
    <property type="match status" value="1"/>
</dbReference>
<dbReference type="PANTHER" id="PTHR45663:SF11">
    <property type="entry name" value="GEO12009P1"/>
    <property type="match status" value="1"/>
</dbReference>
<sequence length="302" mass="31515">MNSSDPRQAPQRLLAGAVDLSSLAQARPAPDSSSAPPSAPPTGSSGVTVIDVTEGTFQSEVLERSLNTPVVIDFWAEWCGPCKQLSPVLEKLAAEGAGSWVLAKVDVDANPQLAQAFQVQSIPMVVAVVGGRPVDAFQGVQPESTLRQWIGKLIEAAGGEAPPVPADPELEAAEAALEAGDLDAAEAAFDRYLTNNPGDDDAAAGLAQVRLLRRIGEADIEAAMAKAAADPDDIPAALLAADAMVISGQAEAAYDRLIQLVARNSGETRDTVRKHLVELFSVASPQDPVVTKARRKLSAVLF</sequence>
<keyword evidence="10" id="KW-1185">Reference proteome</keyword>
<dbReference type="InterPro" id="IPR011990">
    <property type="entry name" value="TPR-like_helical_dom_sf"/>
</dbReference>
<dbReference type="RefSeq" id="WP_142043254.1">
    <property type="nucleotide sequence ID" value="NZ_JBHTGS010000003.1"/>
</dbReference>
<evidence type="ECO:0000313" key="10">
    <source>
        <dbReference type="Proteomes" id="UP000317043"/>
    </source>
</evidence>
<accession>A0A543B184</accession>
<comment type="similarity">
    <text evidence="1">Belongs to the thioredoxin family.</text>
</comment>
<evidence type="ECO:0000313" key="9">
    <source>
        <dbReference type="EMBL" id="TQL78595.1"/>
    </source>
</evidence>
<keyword evidence="2" id="KW-0813">Transport</keyword>
<reference evidence="9 10" key="1">
    <citation type="submission" date="2019-06" db="EMBL/GenBank/DDBJ databases">
        <title>Sequencing the genomes of 1000 actinobacteria strains.</title>
        <authorList>
            <person name="Klenk H.-P."/>
        </authorList>
    </citation>
    <scope>NUCLEOTIDE SEQUENCE [LARGE SCALE GENOMIC DNA]</scope>
    <source>
        <strain evidence="9 10">DSM 45928</strain>
    </source>
</reference>
<comment type="caution">
    <text evidence="9">The sequence shown here is derived from an EMBL/GenBank/DDBJ whole genome shotgun (WGS) entry which is preliminary data.</text>
</comment>
<evidence type="ECO:0000256" key="2">
    <source>
        <dbReference type="ARBA" id="ARBA00022448"/>
    </source>
</evidence>